<comment type="caution">
    <text evidence="2">The sequence shown here is derived from an EMBL/GenBank/DDBJ whole genome shotgun (WGS) entry which is preliminary data.</text>
</comment>
<gene>
    <name evidence="2" type="ORF">MOZ60_09820</name>
</gene>
<dbReference type="AlphaFoldDB" id="A0AB35U5F9"/>
<dbReference type="Proteomes" id="UP001286174">
    <property type="component" value="Unassembled WGS sequence"/>
</dbReference>
<dbReference type="EMBL" id="JALBUR010000034">
    <property type="protein sequence ID" value="MDX8420381.1"/>
    <property type="molecule type" value="Genomic_DNA"/>
</dbReference>
<evidence type="ECO:0000313" key="2">
    <source>
        <dbReference type="EMBL" id="MDX8420381.1"/>
    </source>
</evidence>
<keyword evidence="3" id="KW-1185">Reference proteome</keyword>
<evidence type="ECO:0000256" key="1">
    <source>
        <dbReference type="SAM" id="Phobius"/>
    </source>
</evidence>
<sequence length="302" mass="34043">MGNILKIVLRVGGVILALFAVLIGVTVYQNSSLKERIDNSKKVKESKMTKFEYSVGGGMRGESSTVTVSVADENSCLITETDKEYYAARKVVHEYRTEEDLLGEIEDIFRENKMQKWSEKDLRGIFVADGASESYRFSFTDTDVYFSSQYYPKKYSEKLAKIHEVIESRKKEAEQLPALKLPVGESEDQVSPSAEIYPTDGYLGLYLESYEQNELHFVIRNGRKEAFSGIGENGLNANVSEVKIIDLRSQEELPLLSPRYGYGGACAGENIGEGYVTPESWLEPGHYELRVENLACEFEIVK</sequence>
<evidence type="ECO:0000313" key="3">
    <source>
        <dbReference type="Proteomes" id="UP001286174"/>
    </source>
</evidence>
<keyword evidence="1" id="KW-0812">Transmembrane</keyword>
<accession>A0AB35U5F9</accession>
<proteinExistence type="predicted"/>
<organism evidence="2 3">
    <name type="scientific">Grylomicrobium aquisgranensis</name>
    <dbReference type="NCBI Taxonomy" id="2926318"/>
    <lineage>
        <taxon>Bacteria</taxon>
        <taxon>Bacillati</taxon>
        <taxon>Bacillota</taxon>
        <taxon>Erysipelotrichia</taxon>
        <taxon>Erysipelotrichales</taxon>
        <taxon>Erysipelotrichaceae</taxon>
        <taxon>Grylomicrobium</taxon>
    </lineage>
</organism>
<reference evidence="2 3" key="1">
    <citation type="submission" date="2022-03" db="EMBL/GenBank/DDBJ databases">
        <title>Novel taxa within the pig intestine.</title>
        <authorList>
            <person name="Wylensek D."/>
            <person name="Bishof K."/>
            <person name="Afrizal A."/>
            <person name="Clavel T."/>
        </authorList>
    </citation>
    <scope>NUCLEOTIDE SEQUENCE [LARGE SCALE GENOMIC DNA]</scope>
    <source>
        <strain evidence="2 3">CLA-KB-P133</strain>
    </source>
</reference>
<keyword evidence="1" id="KW-1133">Transmembrane helix</keyword>
<dbReference type="RefSeq" id="WP_370596534.1">
    <property type="nucleotide sequence ID" value="NZ_JALBUR010000034.1"/>
</dbReference>
<name>A0AB35U5F9_9FIRM</name>
<feature type="transmembrane region" description="Helical" evidence="1">
    <location>
        <begin position="7"/>
        <end position="28"/>
    </location>
</feature>
<keyword evidence="1" id="KW-0472">Membrane</keyword>
<protein>
    <submittedName>
        <fullName evidence="2">Uncharacterized protein</fullName>
    </submittedName>
</protein>